<evidence type="ECO:0008006" key="7">
    <source>
        <dbReference type="Google" id="ProtNLM"/>
    </source>
</evidence>
<feature type="compositionally biased region" description="Low complexity" evidence="2">
    <location>
        <begin position="325"/>
        <end position="345"/>
    </location>
</feature>
<evidence type="ECO:0000313" key="6">
    <source>
        <dbReference type="Proteomes" id="UP000607311"/>
    </source>
</evidence>
<dbReference type="OrthoDB" id="9775082at2"/>
<reference evidence="5" key="1">
    <citation type="submission" date="2021-01" db="EMBL/GenBank/DDBJ databases">
        <title>Whole genome shotgun sequence of Verrucosispora sediminis NBRC 107745.</title>
        <authorList>
            <person name="Komaki H."/>
            <person name="Tamura T."/>
        </authorList>
    </citation>
    <scope>NUCLEOTIDE SEQUENCE</scope>
    <source>
        <strain evidence="5">NBRC 107745</strain>
    </source>
</reference>
<proteinExistence type="predicted"/>
<accession>A0A9W5UXR3</accession>
<sequence>MSDYGHPLTFGSFLTPGNADPTRPVGLAMLSEQVGLDLVTFQDHPYQPAFLDTWTLLSFVAARTERVRLSANVTNLPLRPPAVLARGVASLDLLSGGRMELGLGAGAFWDAIEAMGGRRLSPGQGVRALEEAIEIIRQIWDVDAPGGVRVPGEFHRAVGAKRGPAPAHDVGIWLGAYKPRMLALTGRRADGWLPSLAYLQPGDLARGNTIIDEAAADAGRSPADVRRLLNVNGRFAATGRGPLDGPAEQWAEELADLALTEGISTFILASDDPDDLRRFAAEVAPATRELVAAERADLPTGAPADRTRTGADPAGATGGTRRHTTSAGPTGRPAPVGAAPFAVVPTPDDGVRRSDVRVWDEAARPAGPAPDPQRTYTAHDQAGAQHLIDVHDGLRAELAQIHDLIEQVAAGLIDVGTARSHINTMTMRQNKWTLGTYCESYCRVVTTHHTIEDRSLFPHLRRADPRLAPVIDRLEEEHHAIHDVLEGVDRALVAFVATPDGMADLRAAVDLLSDTLLSHLSYEERELVEPIARLGAH</sequence>
<evidence type="ECO:0000259" key="4">
    <source>
        <dbReference type="Pfam" id="PF01814"/>
    </source>
</evidence>
<evidence type="ECO:0000256" key="2">
    <source>
        <dbReference type="SAM" id="MobiDB-lite"/>
    </source>
</evidence>
<dbReference type="InterPro" id="IPR012312">
    <property type="entry name" value="Hemerythrin-like"/>
</dbReference>
<comment type="caution">
    <text evidence="5">The sequence shown here is derived from an EMBL/GenBank/DDBJ whole genome shotgun (WGS) entry which is preliminary data.</text>
</comment>
<evidence type="ECO:0000259" key="3">
    <source>
        <dbReference type="Pfam" id="PF00296"/>
    </source>
</evidence>
<name>A0A9W5UXR3_9ACTN</name>
<gene>
    <name evidence="5" type="ORF">Vse01_55810</name>
</gene>
<dbReference type="PANTHER" id="PTHR43244">
    <property type="match status" value="1"/>
</dbReference>
<dbReference type="RefSeq" id="WP_093405583.1">
    <property type="nucleotide sequence ID" value="NZ_BOPD01000050.1"/>
</dbReference>
<feature type="region of interest" description="Disordered" evidence="2">
    <location>
        <begin position="293"/>
        <end position="352"/>
    </location>
</feature>
<dbReference type="SUPFAM" id="SSF51679">
    <property type="entry name" value="Bacterial luciferase-like"/>
    <property type="match status" value="1"/>
</dbReference>
<dbReference type="InterPro" id="IPR036661">
    <property type="entry name" value="Luciferase-like_sf"/>
</dbReference>
<dbReference type="Pfam" id="PF01814">
    <property type="entry name" value="Hemerythrin"/>
    <property type="match status" value="1"/>
</dbReference>
<dbReference type="Proteomes" id="UP000607311">
    <property type="component" value="Unassembled WGS sequence"/>
</dbReference>
<dbReference type="CDD" id="cd01097">
    <property type="entry name" value="Tetrahydromethanopterin_reductase"/>
    <property type="match status" value="1"/>
</dbReference>
<dbReference type="InterPro" id="IPR050564">
    <property type="entry name" value="F420-G6PD/mer"/>
</dbReference>
<dbReference type="InterPro" id="IPR011251">
    <property type="entry name" value="Luciferase-like_dom"/>
</dbReference>
<dbReference type="GO" id="GO:0016705">
    <property type="term" value="F:oxidoreductase activity, acting on paired donors, with incorporation or reduction of molecular oxygen"/>
    <property type="evidence" value="ECO:0007669"/>
    <property type="project" value="InterPro"/>
</dbReference>
<dbReference type="CDD" id="cd12108">
    <property type="entry name" value="Hr-like"/>
    <property type="match status" value="1"/>
</dbReference>
<keyword evidence="1" id="KW-0560">Oxidoreductase</keyword>
<dbReference type="Gene3D" id="1.20.120.520">
    <property type="entry name" value="nmb1532 protein domain like"/>
    <property type="match status" value="1"/>
</dbReference>
<dbReference type="Pfam" id="PF00296">
    <property type="entry name" value="Bac_luciferase"/>
    <property type="match status" value="1"/>
</dbReference>
<feature type="domain" description="Luciferase-like" evidence="3">
    <location>
        <begin position="12"/>
        <end position="231"/>
    </location>
</feature>
<dbReference type="AlphaFoldDB" id="A0A9W5UXR3"/>
<dbReference type="Gene3D" id="3.20.20.30">
    <property type="entry name" value="Luciferase-like domain"/>
    <property type="match status" value="1"/>
</dbReference>
<dbReference type="PANTHER" id="PTHR43244:SF1">
    <property type="entry name" value="5,10-METHYLENETETRAHYDROMETHANOPTERIN REDUCTASE"/>
    <property type="match status" value="1"/>
</dbReference>
<feature type="domain" description="Hemerythrin-like" evidence="4">
    <location>
        <begin position="385"/>
        <end position="528"/>
    </location>
</feature>
<dbReference type="EMBL" id="BOPD01000050">
    <property type="protein sequence ID" value="GIJ36433.1"/>
    <property type="molecule type" value="Genomic_DNA"/>
</dbReference>
<evidence type="ECO:0000313" key="5">
    <source>
        <dbReference type="EMBL" id="GIJ36433.1"/>
    </source>
</evidence>
<keyword evidence="6" id="KW-1185">Reference proteome</keyword>
<evidence type="ECO:0000256" key="1">
    <source>
        <dbReference type="ARBA" id="ARBA00023002"/>
    </source>
</evidence>
<organism evidence="5 6">
    <name type="scientific">Micromonospora sediminimaris</name>
    <dbReference type="NCBI Taxonomy" id="547162"/>
    <lineage>
        <taxon>Bacteria</taxon>
        <taxon>Bacillati</taxon>
        <taxon>Actinomycetota</taxon>
        <taxon>Actinomycetes</taxon>
        <taxon>Micromonosporales</taxon>
        <taxon>Micromonosporaceae</taxon>
        <taxon>Micromonospora</taxon>
    </lineage>
</organism>
<protein>
    <recommendedName>
        <fullName evidence="7">Flavin-dependent oxidoreductase, luciferase family (Includes alkanesulfonate monooxygenase SsuD and methylene tetrahydromethanopterin reductase)</fullName>
    </recommendedName>
</protein>